<evidence type="ECO:0000256" key="2">
    <source>
        <dbReference type="ARBA" id="ARBA00004123"/>
    </source>
</evidence>
<dbReference type="InterPro" id="IPR012337">
    <property type="entry name" value="RNaseH-like_sf"/>
</dbReference>
<dbReference type="PANTHER" id="PTHR10797">
    <property type="entry name" value="CCR4-NOT TRANSCRIPTION COMPLEX SUBUNIT"/>
    <property type="match status" value="1"/>
</dbReference>
<dbReference type="InterPro" id="IPR006941">
    <property type="entry name" value="RNase_CAF1"/>
</dbReference>
<keyword evidence="8" id="KW-0479">Metal-binding</keyword>
<dbReference type="InterPro" id="IPR036397">
    <property type="entry name" value="RNaseH_sf"/>
</dbReference>
<evidence type="ECO:0000256" key="11">
    <source>
        <dbReference type="ARBA" id="ARBA00022884"/>
    </source>
</evidence>
<dbReference type="Gene3D" id="3.30.420.10">
    <property type="entry name" value="Ribonuclease H-like superfamily/Ribonuclease H"/>
    <property type="match status" value="1"/>
</dbReference>
<reference evidence="15" key="1">
    <citation type="submission" date="2023-06" db="EMBL/GenBank/DDBJ databases">
        <authorList>
            <person name="Kurt Z."/>
        </authorList>
    </citation>
    <scope>NUCLEOTIDE SEQUENCE</scope>
</reference>
<dbReference type="Pfam" id="PF04857">
    <property type="entry name" value="CAF1"/>
    <property type="match status" value="1"/>
</dbReference>
<keyword evidence="14" id="KW-0539">Nucleus</keyword>
<evidence type="ECO:0000256" key="13">
    <source>
        <dbReference type="ARBA" id="ARBA00023163"/>
    </source>
</evidence>
<dbReference type="GO" id="GO:0003723">
    <property type="term" value="F:RNA binding"/>
    <property type="evidence" value="ECO:0007669"/>
    <property type="project" value="UniProtKB-KW"/>
</dbReference>
<keyword evidence="11" id="KW-0694">RNA-binding</keyword>
<dbReference type="GO" id="GO:0005737">
    <property type="term" value="C:cytoplasm"/>
    <property type="evidence" value="ECO:0007669"/>
    <property type="project" value="UniProtKB-SubCell"/>
</dbReference>
<evidence type="ECO:0000256" key="14">
    <source>
        <dbReference type="ARBA" id="ARBA00023242"/>
    </source>
</evidence>
<gene>
    <name evidence="15" type="ORF">HINF_LOCUS22513</name>
    <name evidence="16" type="ORF">HINF_LOCUS27127</name>
</gene>
<keyword evidence="7" id="KW-0540">Nuclease</keyword>
<comment type="caution">
    <text evidence="15">The sequence shown here is derived from an EMBL/GenBank/DDBJ whole genome shotgun (WGS) entry which is preliminary data.</text>
</comment>
<dbReference type="GO" id="GO:0004535">
    <property type="term" value="F:poly(A)-specific ribonuclease activity"/>
    <property type="evidence" value="ECO:0007669"/>
    <property type="project" value="UniProtKB-EC"/>
</dbReference>
<accession>A0AA86PAG7</accession>
<keyword evidence="9" id="KW-0378">Hydrolase</keyword>
<evidence type="ECO:0000256" key="9">
    <source>
        <dbReference type="ARBA" id="ARBA00022801"/>
    </source>
</evidence>
<evidence type="ECO:0000313" key="17">
    <source>
        <dbReference type="Proteomes" id="UP001642409"/>
    </source>
</evidence>
<comment type="similarity">
    <text evidence="4">Belongs to the CAF1 family.</text>
</comment>
<dbReference type="EC" id="3.1.13.4" evidence="5"/>
<dbReference type="Proteomes" id="UP001642409">
    <property type="component" value="Unassembled WGS sequence"/>
</dbReference>
<keyword evidence="17" id="KW-1185">Reference proteome</keyword>
<keyword evidence="10" id="KW-0269">Exonuclease</keyword>
<protein>
    <recommendedName>
        <fullName evidence="5">poly(A)-specific ribonuclease</fullName>
        <ecNumber evidence="5">3.1.13.4</ecNumber>
    </recommendedName>
</protein>
<evidence type="ECO:0000256" key="12">
    <source>
        <dbReference type="ARBA" id="ARBA00023015"/>
    </source>
</evidence>
<evidence type="ECO:0000256" key="1">
    <source>
        <dbReference type="ARBA" id="ARBA00001663"/>
    </source>
</evidence>
<dbReference type="GO" id="GO:0030014">
    <property type="term" value="C:CCR4-NOT complex"/>
    <property type="evidence" value="ECO:0007669"/>
    <property type="project" value="InterPro"/>
</dbReference>
<dbReference type="EMBL" id="CATOUU010000590">
    <property type="protein sequence ID" value="CAI9934868.1"/>
    <property type="molecule type" value="Genomic_DNA"/>
</dbReference>
<comment type="catalytic activity">
    <reaction evidence="1">
        <text>Exonucleolytic cleavage of poly(A) to 5'-AMP.</text>
        <dbReference type="EC" id="3.1.13.4"/>
    </reaction>
</comment>
<comment type="subcellular location">
    <subcellularLocation>
        <location evidence="3">Cytoplasm</location>
    </subcellularLocation>
    <subcellularLocation>
        <location evidence="2">Nucleus</location>
    </subcellularLocation>
</comment>
<dbReference type="AlphaFoldDB" id="A0AA86PAG7"/>
<proteinExistence type="inferred from homology"/>
<evidence type="ECO:0000256" key="6">
    <source>
        <dbReference type="ARBA" id="ARBA00022490"/>
    </source>
</evidence>
<reference evidence="16 17" key="2">
    <citation type="submission" date="2024-07" db="EMBL/GenBank/DDBJ databases">
        <authorList>
            <person name="Akdeniz Z."/>
        </authorList>
    </citation>
    <scope>NUCLEOTIDE SEQUENCE [LARGE SCALE GENOMIC DNA]</scope>
</reference>
<evidence type="ECO:0000256" key="3">
    <source>
        <dbReference type="ARBA" id="ARBA00004496"/>
    </source>
</evidence>
<evidence type="ECO:0000256" key="10">
    <source>
        <dbReference type="ARBA" id="ARBA00022839"/>
    </source>
</evidence>
<keyword evidence="13" id="KW-0804">Transcription</keyword>
<name>A0AA86PAG7_9EUKA</name>
<evidence type="ECO:0000256" key="8">
    <source>
        <dbReference type="ARBA" id="ARBA00022723"/>
    </source>
</evidence>
<dbReference type="InterPro" id="IPR039637">
    <property type="entry name" value="CNOT7/CNOT8/Pop2"/>
</dbReference>
<keyword evidence="6" id="KW-0963">Cytoplasm</keyword>
<keyword evidence="12" id="KW-0805">Transcription regulation</keyword>
<evidence type="ECO:0000256" key="7">
    <source>
        <dbReference type="ARBA" id="ARBA00022722"/>
    </source>
</evidence>
<dbReference type="SUPFAM" id="SSF53098">
    <property type="entry name" value="Ribonuclease H-like"/>
    <property type="match status" value="1"/>
</dbReference>
<evidence type="ECO:0000313" key="16">
    <source>
        <dbReference type="EMBL" id="CAL6019815.1"/>
    </source>
</evidence>
<organism evidence="15">
    <name type="scientific">Hexamita inflata</name>
    <dbReference type="NCBI Taxonomy" id="28002"/>
    <lineage>
        <taxon>Eukaryota</taxon>
        <taxon>Metamonada</taxon>
        <taxon>Diplomonadida</taxon>
        <taxon>Hexamitidae</taxon>
        <taxon>Hexamitinae</taxon>
        <taxon>Hexamita</taxon>
    </lineage>
</organism>
<evidence type="ECO:0000313" key="15">
    <source>
        <dbReference type="EMBL" id="CAI9934868.1"/>
    </source>
</evidence>
<dbReference type="EMBL" id="CAXDID020000084">
    <property type="protein sequence ID" value="CAL6019815.1"/>
    <property type="molecule type" value="Genomic_DNA"/>
</dbReference>
<sequence length="247" mass="28484">MNIENVYAGNLALAFQRISQIIQRYNYISIDTEFPGYFKDSFELSKQLNKPLQSSTTFDVFKNNINNLKLIQFGIAFSDANGNSPKPAAFQFNFKFDIERDVIEPQSRQFLKESFNSSELERLKYEGICPVNFSNYFLQSGLVANANLKWFLFHGNQDIGYLIRALVFSDIVTQNELKERINRMFPLIYDIKTTFGWDFGLNALSQQEGVGREGTEHQAGSDALLTLRIAMKKKEWGERGIYWGNDM</sequence>
<evidence type="ECO:0000256" key="4">
    <source>
        <dbReference type="ARBA" id="ARBA00008372"/>
    </source>
</evidence>
<dbReference type="GO" id="GO:0005634">
    <property type="term" value="C:nucleus"/>
    <property type="evidence" value="ECO:0007669"/>
    <property type="project" value="UniProtKB-SubCell"/>
</dbReference>
<evidence type="ECO:0000256" key="5">
    <source>
        <dbReference type="ARBA" id="ARBA00012161"/>
    </source>
</evidence>
<dbReference type="GO" id="GO:0046872">
    <property type="term" value="F:metal ion binding"/>
    <property type="evidence" value="ECO:0007669"/>
    <property type="project" value="UniProtKB-KW"/>
</dbReference>